<sequence length="328" mass="36611">MTRILVLVLLLLSLVKCSVSSIETIYALNSEMSQQTFITFNMLNSTFTYDTLNNAFGQMIYGVLQPIGTDQIQVLDYNISSTFTVANFNIKSGNLELSQSLEVMDFEFQFNSQLSYYSPESNLIGIVGTSGVNNVSFVYWDLSNNGKISLYTTEYITSQVPLSCINNEVIISFYFSEPDYDPYIITTNVLTNLTVQFQVENLEFDSNSSSLPDVYPLFIKGNLYLVVVDQFKTESITLYLVELNGGTSSGIGTLKQLFQLPVITYVGGAPVVVSQDQQNIIFIGAPNGNTSEVLLSVYNIPSNINSQYSFQNPQDTFDFYSFNAFLAE</sequence>
<feature type="signal peptide" evidence="1">
    <location>
        <begin position="1"/>
        <end position="20"/>
    </location>
</feature>
<dbReference type="AlphaFoldDB" id="A0A151ZJG3"/>
<protein>
    <submittedName>
        <fullName evidence="2">Uncharacterized protein</fullName>
    </submittedName>
</protein>
<keyword evidence="3" id="KW-1185">Reference proteome</keyword>
<evidence type="ECO:0000313" key="3">
    <source>
        <dbReference type="Proteomes" id="UP000076078"/>
    </source>
</evidence>
<dbReference type="Proteomes" id="UP000076078">
    <property type="component" value="Unassembled WGS sequence"/>
</dbReference>
<keyword evidence="1" id="KW-0732">Signal</keyword>
<proteinExistence type="predicted"/>
<comment type="caution">
    <text evidence="2">The sequence shown here is derived from an EMBL/GenBank/DDBJ whole genome shotgun (WGS) entry which is preliminary data.</text>
</comment>
<accession>A0A151ZJG3</accession>
<name>A0A151ZJG3_TIELA</name>
<evidence type="ECO:0000256" key="1">
    <source>
        <dbReference type="SAM" id="SignalP"/>
    </source>
</evidence>
<gene>
    <name evidence="2" type="ORF">DLAC_04375</name>
</gene>
<reference evidence="2 3" key="1">
    <citation type="submission" date="2015-12" db="EMBL/GenBank/DDBJ databases">
        <title>Dictyostelia acquired genes for synthesis and detection of signals that induce cell-type specialization by lateral gene transfer from prokaryotes.</title>
        <authorList>
            <person name="Gloeckner G."/>
            <person name="Schaap P."/>
        </authorList>
    </citation>
    <scope>NUCLEOTIDE SEQUENCE [LARGE SCALE GENOMIC DNA]</scope>
    <source>
        <strain evidence="2 3">TK</strain>
    </source>
</reference>
<dbReference type="EMBL" id="LODT01000022">
    <property type="protein sequence ID" value="KYQ94096.1"/>
    <property type="molecule type" value="Genomic_DNA"/>
</dbReference>
<feature type="chain" id="PRO_5007593389" evidence="1">
    <location>
        <begin position="21"/>
        <end position="328"/>
    </location>
</feature>
<organism evidence="2 3">
    <name type="scientific">Tieghemostelium lacteum</name>
    <name type="common">Slime mold</name>
    <name type="synonym">Dictyostelium lacteum</name>
    <dbReference type="NCBI Taxonomy" id="361077"/>
    <lineage>
        <taxon>Eukaryota</taxon>
        <taxon>Amoebozoa</taxon>
        <taxon>Evosea</taxon>
        <taxon>Eumycetozoa</taxon>
        <taxon>Dictyostelia</taxon>
        <taxon>Dictyosteliales</taxon>
        <taxon>Raperosteliaceae</taxon>
        <taxon>Tieghemostelium</taxon>
    </lineage>
</organism>
<dbReference type="InParanoid" id="A0A151ZJG3"/>
<evidence type="ECO:0000313" key="2">
    <source>
        <dbReference type="EMBL" id="KYQ94096.1"/>
    </source>
</evidence>